<dbReference type="InterPro" id="IPR001584">
    <property type="entry name" value="Integrase_cat-core"/>
</dbReference>
<gene>
    <name evidence="3" type="primary">LOC108566456</name>
</gene>
<proteinExistence type="predicted"/>
<dbReference type="PROSITE" id="PS50994">
    <property type="entry name" value="INTEGRASE"/>
    <property type="match status" value="1"/>
</dbReference>
<dbReference type="InterPro" id="IPR036397">
    <property type="entry name" value="RNaseH_sf"/>
</dbReference>
<dbReference type="PANTHER" id="PTHR37984">
    <property type="entry name" value="PROTEIN CBG26694"/>
    <property type="match status" value="1"/>
</dbReference>
<evidence type="ECO:0000313" key="3">
    <source>
        <dbReference type="RefSeq" id="XP_017781828.1"/>
    </source>
</evidence>
<sequence>MTPRKQFNEQVKKLLNRDNETKKKHNILSRAKYEQTMNEVKLAIALKAENKALSPKQQRRFKRYDIVDKGYEEKMIDRKKANSGIIRYHVASDELFDIISSLDLVTRHNQEKGMFEELKKEYANITKEVIHLYVKLCKYCKAKKKSMRKLAAKPAASNLMDSRCHVSLIDMQSKNDGEFNFILNYKDYITKYSVLQPLKTNAPEEVADKIKHIFCLLGAPYIILSDNGPDFLNSVIKSLKIKWPELNIVHGSQDSVETTNKVVKKALVSWMTQEKTKKWTDGLSTVQLSINNTYEPCIKQSPFVNLFGPYMGRKIPQDEDSDSDSCGIVINPIGLSERMEYLKKNIKTKPVRKPCIVCDDRAISLICTQCKEHLHGARSYIRVVGRTKKQVVCLFCRRMENVDEKPIESNKRARETQSVQDDDRTKKIKFENLDNEIIGNMDVENEYSLSDDAEEKMLAIELNKAFYDRPRKSSFCGCKKYCRPQTCLCIKRKTLCNATCHNYRSCSN</sequence>
<name>A0ABM1N4S8_NICVS</name>
<dbReference type="GeneID" id="108566456"/>
<dbReference type="Proteomes" id="UP000695000">
    <property type="component" value="Unplaced"/>
</dbReference>
<dbReference type="InterPro" id="IPR012337">
    <property type="entry name" value="RNaseH-like_sf"/>
</dbReference>
<dbReference type="Gene3D" id="3.30.420.10">
    <property type="entry name" value="Ribonuclease H-like superfamily/Ribonuclease H"/>
    <property type="match status" value="1"/>
</dbReference>
<evidence type="ECO:0000313" key="2">
    <source>
        <dbReference type="Proteomes" id="UP000695000"/>
    </source>
</evidence>
<keyword evidence="2" id="KW-1185">Reference proteome</keyword>
<dbReference type="RefSeq" id="XP_017781828.1">
    <property type="nucleotide sequence ID" value="XM_017926339.1"/>
</dbReference>
<accession>A0ABM1N4S8</accession>
<organism evidence="2 3">
    <name type="scientific">Nicrophorus vespilloides</name>
    <name type="common">Boreal carrion beetle</name>
    <dbReference type="NCBI Taxonomy" id="110193"/>
    <lineage>
        <taxon>Eukaryota</taxon>
        <taxon>Metazoa</taxon>
        <taxon>Ecdysozoa</taxon>
        <taxon>Arthropoda</taxon>
        <taxon>Hexapoda</taxon>
        <taxon>Insecta</taxon>
        <taxon>Pterygota</taxon>
        <taxon>Neoptera</taxon>
        <taxon>Endopterygota</taxon>
        <taxon>Coleoptera</taxon>
        <taxon>Polyphaga</taxon>
        <taxon>Staphyliniformia</taxon>
        <taxon>Silphidae</taxon>
        <taxon>Nicrophorinae</taxon>
        <taxon>Nicrophorus</taxon>
    </lineage>
</organism>
<feature type="domain" description="Integrase catalytic" evidence="1">
    <location>
        <begin position="150"/>
        <end position="310"/>
    </location>
</feature>
<dbReference type="PANTHER" id="PTHR37984:SF5">
    <property type="entry name" value="PROTEIN NYNRIN-LIKE"/>
    <property type="match status" value="1"/>
</dbReference>
<protein>
    <submittedName>
        <fullName evidence="3">KRAB-A domain-containing protein 2-like</fullName>
    </submittedName>
</protein>
<reference evidence="3" key="1">
    <citation type="submission" date="2025-08" db="UniProtKB">
        <authorList>
            <consortium name="RefSeq"/>
        </authorList>
    </citation>
    <scope>IDENTIFICATION</scope>
    <source>
        <tissue evidence="3">Whole Larva</tissue>
    </source>
</reference>
<evidence type="ECO:0000259" key="1">
    <source>
        <dbReference type="PROSITE" id="PS50994"/>
    </source>
</evidence>
<dbReference type="SUPFAM" id="SSF53098">
    <property type="entry name" value="Ribonuclease H-like"/>
    <property type="match status" value="1"/>
</dbReference>
<dbReference type="InterPro" id="IPR050951">
    <property type="entry name" value="Retrovirus_Pol_polyprotein"/>
</dbReference>